<evidence type="ECO:0000259" key="2">
    <source>
        <dbReference type="Pfam" id="PF22980"/>
    </source>
</evidence>
<sequence>MTNDGAINRLLYAILSQKCLKDIDWNKVAHDPILSQEITNGHAARMRYSRFKKQMDNATSLPVNSKKTATPRRSRVEKKKSTKREPKLKIQRDILDSANLPFHLKYDSQNAHTPLSINISDMETNYSNSFPILDVAKREPATPITPQSRMKTESDFYISLSIPAESSRLATPSSMNSPTSPSSPKFPPPGVVSFNSSMSSTASLDNRMTNTSFFGPPLHRQAGYKESFGTAYRDEEQRHYFDPWAQSTSGFDATSIEDMHGTLFKREENYDDGSYEFFSK</sequence>
<dbReference type="Pfam" id="PF22980">
    <property type="entry name" value="Myb_DNA-bind_8"/>
    <property type="match status" value="1"/>
</dbReference>
<reference evidence="3 4" key="1">
    <citation type="submission" date="2017-12" db="EMBL/GenBank/DDBJ databases">
        <title>Comparative genomics of Botrytis spp.</title>
        <authorList>
            <person name="Valero-Jimenez C.A."/>
            <person name="Tapia P."/>
            <person name="Veloso J."/>
            <person name="Silva-Moreno E."/>
            <person name="Staats M."/>
            <person name="Valdes J.H."/>
            <person name="Van Kan J.A.L."/>
        </authorList>
    </citation>
    <scope>NUCLEOTIDE SEQUENCE [LARGE SCALE GENOMIC DNA]</scope>
    <source>
        <strain evidence="3 4">MUCL3349</strain>
    </source>
</reference>
<name>A0A4Z1KBU6_9HELO</name>
<organism evidence="3 4">
    <name type="scientific">Botrytis porri</name>
    <dbReference type="NCBI Taxonomy" id="87229"/>
    <lineage>
        <taxon>Eukaryota</taxon>
        <taxon>Fungi</taxon>
        <taxon>Dikarya</taxon>
        <taxon>Ascomycota</taxon>
        <taxon>Pezizomycotina</taxon>
        <taxon>Leotiomycetes</taxon>
        <taxon>Helotiales</taxon>
        <taxon>Sclerotiniaceae</taxon>
        <taxon>Botrytis</taxon>
    </lineage>
</organism>
<gene>
    <name evidence="3" type="ORF">BPOR_0743g00060</name>
</gene>
<comment type="caution">
    <text evidence="3">The sequence shown here is derived from an EMBL/GenBank/DDBJ whole genome shotgun (WGS) entry which is preliminary data.</text>
</comment>
<protein>
    <recommendedName>
        <fullName evidence="2">Myb-like DNA-binding domain-containing protein</fullName>
    </recommendedName>
</protein>
<dbReference type="EMBL" id="PQXO01000741">
    <property type="protein sequence ID" value="TGO82866.1"/>
    <property type="molecule type" value="Genomic_DNA"/>
</dbReference>
<evidence type="ECO:0000313" key="4">
    <source>
        <dbReference type="Proteomes" id="UP000297280"/>
    </source>
</evidence>
<evidence type="ECO:0000256" key="1">
    <source>
        <dbReference type="SAM" id="MobiDB-lite"/>
    </source>
</evidence>
<feature type="region of interest" description="Disordered" evidence="1">
    <location>
        <begin position="167"/>
        <end position="189"/>
    </location>
</feature>
<accession>A0A4Z1KBU6</accession>
<proteinExistence type="predicted"/>
<feature type="region of interest" description="Disordered" evidence="1">
    <location>
        <begin position="54"/>
        <end position="87"/>
    </location>
</feature>
<feature type="compositionally biased region" description="Low complexity" evidence="1">
    <location>
        <begin position="172"/>
        <end position="183"/>
    </location>
</feature>
<dbReference type="AlphaFoldDB" id="A0A4Z1KBU6"/>
<evidence type="ECO:0000313" key="3">
    <source>
        <dbReference type="EMBL" id="TGO82866.1"/>
    </source>
</evidence>
<feature type="compositionally biased region" description="Polar residues" evidence="1">
    <location>
        <begin position="56"/>
        <end position="68"/>
    </location>
</feature>
<feature type="compositionally biased region" description="Basic residues" evidence="1">
    <location>
        <begin position="69"/>
        <end position="82"/>
    </location>
</feature>
<keyword evidence="4" id="KW-1185">Reference proteome</keyword>
<dbReference type="STRING" id="87229.A0A4Z1KBU6"/>
<feature type="domain" description="Myb-like DNA-binding" evidence="2">
    <location>
        <begin position="9"/>
        <end position="56"/>
    </location>
</feature>
<dbReference type="InterPro" id="IPR054505">
    <property type="entry name" value="Myb_DNA-bind_8"/>
</dbReference>
<dbReference type="Proteomes" id="UP000297280">
    <property type="component" value="Unassembled WGS sequence"/>
</dbReference>